<keyword evidence="3 6" id="KW-0808">Transferase</keyword>
<reference evidence="6 7" key="1">
    <citation type="submission" date="2017-06" db="EMBL/GenBank/DDBJ databases">
        <authorList>
            <person name="Kim H.J."/>
            <person name="Triplett B.A."/>
        </authorList>
    </citation>
    <scope>NUCLEOTIDE SEQUENCE [LARGE SCALE GENOMIC DNA]</scope>
    <source>
        <strain evidence="6 7">DSM 8800</strain>
    </source>
</reference>
<comment type="similarity">
    <text evidence="5">Belongs to the class-III pyridoxal-phosphate-dependent aminotransferase family.</text>
</comment>
<dbReference type="AlphaFoldDB" id="A0A238V952"/>
<evidence type="ECO:0000256" key="3">
    <source>
        <dbReference type="ARBA" id="ARBA00022679"/>
    </source>
</evidence>
<evidence type="ECO:0000256" key="1">
    <source>
        <dbReference type="ARBA" id="ARBA00001933"/>
    </source>
</evidence>
<dbReference type="EMBL" id="FZNQ01000002">
    <property type="protein sequence ID" value="SNR30786.1"/>
    <property type="molecule type" value="Genomic_DNA"/>
</dbReference>
<name>A0A238V952_HALVU</name>
<sequence>MTAGPPIEEIHFDDAPNVDAVPGPESTRLLEKQESIDSGAVAYPNDIPIAFAEGKGATLRDADGNTFIDMFAGIGVLNVGHSNPYVLEAVHEQTDRLVHTVDFPTEERLELIEKLGEIVPPGLRGESKVVFGGPTGSDAVEAAIKLAKYNTGGTGLIAFRGAYHGATSGAMALTSNKGFKDDYTPLIPDVVHAKYPSPYADRHESGDAASICSRPASECCGAVSCARALREVKEIVEDPYGGLANPAGIFVEPIQGEGGIIVPPEGFLKGLREIATENDIPLIFDEIQSGFGRTGKWWGCEWHGVTPDIMTTAKALGGIGFPLSATIYHEDLDTWGPGGHAGTYRGHVVAMKAGSRAIEYIEEHDLLAHARDLGDHIRGRLDAVAAGNDHLGDVRGKGLFIGAEFVDDDGEPSAEIVKAIQKYCYEHGVLVWKAGRHKNVLRLLPPLVLTEDLADTALDVIVEAIEHATADPAAIVGGAGGSEHTL</sequence>
<dbReference type="InterPro" id="IPR015422">
    <property type="entry name" value="PyrdxlP-dep_Trfase_small"/>
</dbReference>
<dbReference type="GO" id="GO:0030170">
    <property type="term" value="F:pyridoxal phosphate binding"/>
    <property type="evidence" value="ECO:0007669"/>
    <property type="project" value="InterPro"/>
</dbReference>
<dbReference type="InterPro" id="IPR050103">
    <property type="entry name" value="Class-III_PLP-dep_AT"/>
</dbReference>
<proteinExistence type="inferred from homology"/>
<dbReference type="InterPro" id="IPR049704">
    <property type="entry name" value="Aminotrans_3_PPA_site"/>
</dbReference>
<dbReference type="PANTHER" id="PTHR11986">
    <property type="entry name" value="AMINOTRANSFERASE CLASS III"/>
    <property type="match status" value="1"/>
</dbReference>
<evidence type="ECO:0000313" key="7">
    <source>
        <dbReference type="Proteomes" id="UP000198397"/>
    </source>
</evidence>
<dbReference type="GO" id="GO:0042802">
    <property type="term" value="F:identical protein binding"/>
    <property type="evidence" value="ECO:0007669"/>
    <property type="project" value="TreeGrafter"/>
</dbReference>
<evidence type="ECO:0000256" key="2">
    <source>
        <dbReference type="ARBA" id="ARBA00022576"/>
    </source>
</evidence>
<dbReference type="Proteomes" id="UP000198397">
    <property type="component" value="Unassembled WGS sequence"/>
</dbReference>
<comment type="cofactor">
    <cofactor evidence="1">
        <name>pyridoxal 5'-phosphate</name>
        <dbReference type="ChEBI" id="CHEBI:597326"/>
    </cofactor>
</comment>
<evidence type="ECO:0000313" key="6">
    <source>
        <dbReference type="EMBL" id="SNR30786.1"/>
    </source>
</evidence>
<dbReference type="InterPro" id="IPR005814">
    <property type="entry name" value="Aminotrans_3"/>
</dbReference>
<dbReference type="RefSeq" id="WP_089383562.1">
    <property type="nucleotide sequence ID" value="NZ_FZNQ01000002.1"/>
</dbReference>
<organism evidence="6 7">
    <name type="scientific">Halorubrum vacuolatum</name>
    <name type="common">Natronobacterium vacuolatum</name>
    <dbReference type="NCBI Taxonomy" id="63740"/>
    <lineage>
        <taxon>Archaea</taxon>
        <taxon>Methanobacteriati</taxon>
        <taxon>Methanobacteriota</taxon>
        <taxon>Stenosarchaea group</taxon>
        <taxon>Halobacteria</taxon>
        <taxon>Halobacteriales</taxon>
        <taxon>Haloferacaceae</taxon>
        <taxon>Halorubrum</taxon>
    </lineage>
</organism>
<dbReference type="SUPFAM" id="SSF53383">
    <property type="entry name" value="PLP-dependent transferases"/>
    <property type="match status" value="1"/>
</dbReference>
<dbReference type="PIRSF" id="PIRSF000521">
    <property type="entry name" value="Transaminase_4ab_Lys_Orn"/>
    <property type="match status" value="1"/>
</dbReference>
<dbReference type="PROSITE" id="PS00600">
    <property type="entry name" value="AA_TRANSFER_CLASS_3"/>
    <property type="match status" value="1"/>
</dbReference>
<keyword evidence="4 5" id="KW-0663">Pyridoxal phosphate</keyword>
<evidence type="ECO:0000256" key="4">
    <source>
        <dbReference type="ARBA" id="ARBA00022898"/>
    </source>
</evidence>
<protein>
    <submittedName>
        <fullName evidence="6">Diaminobutyrate aminotransferase apoenzyme</fullName>
    </submittedName>
</protein>
<dbReference type="OrthoDB" id="6534at2157"/>
<keyword evidence="2 6" id="KW-0032">Aminotransferase</keyword>
<dbReference type="InterPro" id="IPR015421">
    <property type="entry name" value="PyrdxlP-dep_Trfase_major"/>
</dbReference>
<gene>
    <name evidence="6" type="ORF">SAMN06264855_102105</name>
</gene>
<dbReference type="GO" id="GO:0008483">
    <property type="term" value="F:transaminase activity"/>
    <property type="evidence" value="ECO:0007669"/>
    <property type="project" value="UniProtKB-KW"/>
</dbReference>
<dbReference type="PANTHER" id="PTHR11986:SF79">
    <property type="entry name" value="ACETYLORNITHINE AMINOTRANSFERASE, MITOCHONDRIAL"/>
    <property type="match status" value="1"/>
</dbReference>
<evidence type="ECO:0000256" key="5">
    <source>
        <dbReference type="RuleBase" id="RU003560"/>
    </source>
</evidence>
<dbReference type="InterPro" id="IPR015424">
    <property type="entry name" value="PyrdxlP-dep_Trfase"/>
</dbReference>
<dbReference type="Gene3D" id="3.90.1150.10">
    <property type="entry name" value="Aspartate Aminotransferase, domain 1"/>
    <property type="match status" value="1"/>
</dbReference>
<dbReference type="Pfam" id="PF00202">
    <property type="entry name" value="Aminotran_3"/>
    <property type="match status" value="1"/>
</dbReference>
<keyword evidence="7" id="KW-1185">Reference proteome</keyword>
<accession>A0A238V952</accession>
<dbReference type="CDD" id="cd00610">
    <property type="entry name" value="OAT_like"/>
    <property type="match status" value="1"/>
</dbReference>
<dbReference type="Gene3D" id="3.40.640.10">
    <property type="entry name" value="Type I PLP-dependent aspartate aminotransferase-like (Major domain)"/>
    <property type="match status" value="1"/>
</dbReference>